<feature type="transmembrane region" description="Helical" evidence="11">
    <location>
        <begin position="190"/>
        <end position="209"/>
    </location>
</feature>
<keyword evidence="14" id="KW-0067">ATP-binding</keyword>
<dbReference type="Pfam" id="PF00512">
    <property type="entry name" value="HisKA"/>
    <property type="match status" value="1"/>
</dbReference>
<organism evidence="14 15">
    <name type="scientific">Bdellovibrio reynosensis</name>
    <dbReference type="NCBI Taxonomy" id="2835041"/>
    <lineage>
        <taxon>Bacteria</taxon>
        <taxon>Pseudomonadati</taxon>
        <taxon>Bdellovibrionota</taxon>
        <taxon>Bdellovibrionia</taxon>
        <taxon>Bdellovibrionales</taxon>
        <taxon>Pseudobdellovibrionaceae</taxon>
        <taxon>Bdellovibrio</taxon>
    </lineage>
</organism>
<evidence type="ECO:0000256" key="5">
    <source>
        <dbReference type="ARBA" id="ARBA00022553"/>
    </source>
</evidence>
<dbReference type="Pfam" id="PF02518">
    <property type="entry name" value="HATPase_c"/>
    <property type="match status" value="1"/>
</dbReference>
<dbReference type="SUPFAM" id="SSF52172">
    <property type="entry name" value="CheY-like"/>
    <property type="match status" value="1"/>
</dbReference>
<dbReference type="InterPro" id="IPR036097">
    <property type="entry name" value="HisK_dim/P_sf"/>
</dbReference>
<dbReference type="SUPFAM" id="SSF55874">
    <property type="entry name" value="ATPase domain of HSP90 chaperone/DNA topoisomerase II/histidine kinase"/>
    <property type="match status" value="1"/>
</dbReference>
<comment type="catalytic activity">
    <reaction evidence="1">
        <text>ATP + protein L-histidine = ADP + protein N-phospho-L-histidine.</text>
        <dbReference type="EC" id="2.7.13.3"/>
    </reaction>
</comment>
<evidence type="ECO:0000313" key="14">
    <source>
        <dbReference type="EMBL" id="UOF01300.1"/>
    </source>
</evidence>
<dbReference type="SMART" id="SM00388">
    <property type="entry name" value="HisKA"/>
    <property type="match status" value="1"/>
</dbReference>
<dbReference type="EMBL" id="CP093442">
    <property type="protein sequence ID" value="UOF01300.1"/>
    <property type="molecule type" value="Genomic_DNA"/>
</dbReference>
<evidence type="ECO:0000256" key="3">
    <source>
        <dbReference type="ARBA" id="ARBA00012438"/>
    </source>
</evidence>
<evidence type="ECO:0000256" key="11">
    <source>
        <dbReference type="SAM" id="Phobius"/>
    </source>
</evidence>
<evidence type="ECO:0000256" key="10">
    <source>
        <dbReference type="PROSITE-ProRule" id="PRU00169"/>
    </source>
</evidence>
<evidence type="ECO:0000256" key="2">
    <source>
        <dbReference type="ARBA" id="ARBA00004651"/>
    </source>
</evidence>
<dbReference type="InterPro" id="IPR011006">
    <property type="entry name" value="CheY-like_superfamily"/>
</dbReference>
<dbReference type="EC" id="2.7.13.3" evidence="3"/>
<dbReference type="PROSITE" id="PS50109">
    <property type="entry name" value="HIS_KIN"/>
    <property type="match status" value="1"/>
</dbReference>
<dbReference type="PROSITE" id="PS50110">
    <property type="entry name" value="RESPONSE_REGULATORY"/>
    <property type="match status" value="1"/>
</dbReference>
<dbReference type="PANTHER" id="PTHR45339">
    <property type="entry name" value="HYBRID SIGNAL TRANSDUCTION HISTIDINE KINASE J"/>
    <property type="match status" value="1"/>
</dbReference>
<protein>
    <recommendedName>
        <fullName evidence="3">histidine kinase</fullName>
        <ecNumber evidence="3">2.7.13.3</ecNumber>
    </recommendedName>
</protein>
<keyword evidence="15" id="KW-1185">Reference proteome</keyword>
<dbReference type="CDD" id="cd00082">
    <property type="entry name" value="HisKA"/>
    <property type="match status" value="1"/>
</dbReference>
<dbReference type="PRINTS" id="PR00344">
    <property type="entry name" value="BCTRLSENSOR"/>
</dbReference>
<dbReference type="Proteomes" id="UP000830116">
    <property type="component" value="Chromosome"/>
</dbReference>
<feature type="transmembrane region" description="Helical" evidence="11">
    <location>
        <begin position="6"/>
        <end position="32"/>
    </location>
</feature>
<dbReference type="RefSeq" id="WP_243537718.1">
    <property type="nucleotide sequence ID" value="NZ_CP093442.1"/>
</dbReference>
<evidence type="ECO:0000256" key="8">
    <source>
        <dbReference type="ARBA" id="ARBA00023012"/>
    </source>
</evidence>
<keyword evidence="8" id="KW-0902">Two-component regulatory system</keyword>
<feature type="transmembrane region" description="Helical" evidence="11">
    <location>
        <begin position="44"/>
        <end position="68"/>
    </location>
</feature>
<evidence type="ECO:0000256" key="1">
    <source>
        <dbReference type="ARBA" id="ARBA00000085"/>
    </source>
</evidence>
<evidence type="ECO:0000256" key="4">
    <source>
        <dbReference type="ARBA" id="ARBA00022475"/>
    </source>
</evidence>
<feature type="domain" description="Response regulatory" evidence="13">
    <location>
        <begin position="747"/>
        <end position="866"/>
    </location>
</feature>
<dbReference type="InterPro" id="IPR003661">
    <property type="entry name" value="HisK_dim/P_dom"/>
</dbReference>
<dbReference type="Gene3D" id="1.10.287.130">
    <property type="match status" value="1"/>
</dbReference>
<keyword evidence="14" id="KW-0547">Nucleotide-binding</keyword>
<feature type="transmembrane region" description="Helical" evidence="11">
    <location>
        <begin position="80"/>
        <end position="101"/>
    </location>
</feature>
<evidence type="ECO:0000256" key="6">
    <source>
        <dbReference type="ARBA" id="ARBA00022692"/>
    </source>
</evidence>
<dbReference type="InterPro" id="IPR004358">
    <property type="entry name" value="Sig_transdc_His_kin-like_C"/>
</dbReference>
<feature type="transmembrane region" description="Helical" evidence="11">
    <location>
        <begin position="155"/>
        <end position="178"/>
    </location>
</feature>
<evidence type="ECO:0000313" key="15">
    <source>
        <dbReference type="Proteomes" id="UP000830116"/>
    </source>
</evidence>
<dbReference type="SMART" id="SM00387">
    <property type="entry name" value="HATPase_c"/>
    <property type="match status" value="1"/>
</dbReference>
<dbReference type="InterPro" id="IPR007895">
    <property type="entry name" value="MASE1"/>
</dbReference>
<keyword evidence="4" id="KW-1003">Cell membrane</keyword>
<dbReference type="InterPro" id="IPR005467">
    <property type="entry name" value="His_kinase_dom"/>
</dbReference>
<proteinExistence type="predicted"/>
<evidence type="ECO:0000256" key="9">
    <source>
        <dbReference type="ARBA" id="ARBA00023136"/>
    </source>
</evidence>
<dbReference type="PANTHER" id="PTHR45339:SF1">
    <property type="entry name" value="HYBRID SIGNAL TRANSDUCTION HISTIDINE KINASE J"/>
    <property type="match status" value="1"/>
</dbReference>
<feature type="transmembrane region" description="Helical" evidence="11">
    <location>
        <begin position="117"/>
        <end position="143"/>
    </location>
</feature>
<dbReference type="GO" id="GO:0005524">
    <property type="term" value="F:ATP binding"/>
    <property type="evidence" value="ECO:0007669"/>
    <property type="project" value="UniProtKB-KW"/>
</dbReference>
<feature type="domain" description="Histidine kinase" evidence="12">
    <location>
        <begin position="499"/>
        <end position="720"/>
    </location>
</feature>
<dbReference type="SMART" id="SM00448">
    <property type="entry name" value="REC"/>
    <property type="match status" value="1"/>
</dbReference>
<keyword evidence="6 11" id="KW-0812">Transmembrane</keyword>
<dbReference type="Pfam" id="PF00072">
    <property type="entry name" value="Response_reg"/>
    <property type="match status" value="1"/>
</dbReference>
<keyword evidence="5 10" id="KW-0597">Phosphoprotein</keyword>
<comment type="subcellular location">
    <subcellularLocation>
        <location evidence="2">Cell membrane</location>
        <topology evidence="2">Multi-pass membrane protein</topology>
    </subcellularLocation>
</comment>
<keyword evidence="9 11" id="KW-0472">Membrane</keyword>
<dbReference type="InterPro" id="IPR001789">
    <property type="entry name" value="Sig_transdc_resp-reg_receiver"/>
</dbReference>
<dbReference type="CDD" id="cd17546">
    <property type="entry name" value="REC_hyHK_CKI1_RcsC-like"/>
    <property type="match status" value="1"/>
</dbReference>
<dbReference type="Gene3D" id="3.30.565.10">
    <property type="entry name" value="Histidine kinase-like ATPase, C-terminal domain"/>
    <property type="match status" value="1"/>
</dbReference>
<keyword evidence="7 11" id="KW-1133">Transmembrane helix</keyword>
<sequence>MGKAFWRSWIAQTALVAVAYYVAGYLSLFLALPPGYASPVWPSTGLCIAALLVFGLNRFPGIFIGALLINLRTPVDFADYIPPTLIATGTAFSVWLAAYLIKRWVNYPRSFYREKDIFLFLFIAGPLAATISATTGSLSLYSFDLVSAQNLALNWIYWFIGDATGNILFSPLALIFAIPSRKYWIRSTKTILAPLLILLSLIVFALNYVGRTERDKIVSEFHRRSELVSNLFEKDLQAYQSMMVTLKSFYESSQDVTEKEFKDFTQSFYINYPEVLTVGWISVSPNSFEYPLVYAEPRDKNRSLIGQNFAIPPLKQIVDSAMTGPHIVVANAGDLGSLKVPPKSLVFALLGQGGRGVLIEIIELDHVIANLNRYLNDASYRFILRNVTDRNAPKDLADTWKDSPFNSQMQRSYILKVANQKWQLSVYQDPSLSQGVSTNASILLITTLVFTYLICSLLLIIANRILSIEDAVNEKTTHLNDVNRQLQKASQAKSEFLANMSHEIRTPLNVLVGMTDLLEDTQIDDEQRHYIEISKKAGHNLLSIINDILDISKIEAGLISLEKTEVDMPELVSDLSAMFKLKAQEKGLDLKVEIATEVNNIYEGDPTRIRQILTNLLSNALKFTFQGEITLTVTANDSSTRPGNILFEVSDTGIGIPQDKLSQLFQPFTQADSTITRKFGGTGLGLSICKRLTEMMNGDIKVESTEGRGSIFSFTLTLTQLRPIEFNLRPYAVEVPTTASHTDSAIKILIVDDVEDNRVLIKAYLKDSLHDVQEAENGIQALQLAKEKNFDIILMDMQMPIMDGFTATQEIRRWEKEHDKNPVEIWALTAYALKNEIQKSIEVGCDLHLIKPIRRNDLINHINAFVQAQQKNP</sequence>
<dbReference type="SUPFAM" id="SSF47384">
    <property type="entry name" value="Homodimeric domain of signal transducing histidine kinase"/>
    <property type="match status" value="1"/>
</dbReference>
<dbReference type="CDD" id="cd16922">
    <property type="entry name" value="HATPase_EvgS-ArcB-TorS-like"/>
    <property type="match status" value="1"/>
</dbReference>
<evidence type="ECO:0000256" key="7">
    <source>
        <dbReference type="ARBA" id="ARBA00022989"/>
    </source>
</evidence>
<reference evidence="14" key="1">
    <citation type="submission" date="2022-03" db="EMBL/GenBank/DDBJ databases">
        <title>Genome Identification and Characterization of new species Bdellovibrio reynosense LBG001 sp. nov. from a Mexico soil sample.</title>
        <authorList>
            <person name="Camilli A."/>
            <person name="Ajao Y."/>
            <person name="Guo X."/>
        </authorList>
    </citation>
    <scope>NUCLEOTIDE SEQUENCE</scope>
    <source>
        <strain evidence="14">LBG001</strain>
    </source>
</reference>
<accession>A0ABY4CGG6</accession>
<evidence type="ECO:0000259" key="13">
    <source>
        <dbReference type="PROSITE" id="PS50110"/>
    </source>
</evidence>
<dbReference type="Gene3D" id="3.40.50.2300">
    <property type="match status" value="1"/>
</dbReference>
<dbReference type="InterPro" id="IPR036890">
    <property type="entry name" value="HATPase_C_sf"/>
</dbReference>
<dbReference type="Pfam" id="PF05231">
    <property type="entry name" value="MASE1"/>
    <property type="match status" value="1"/>
</dbReference>
<name>A0ABY4CGG6_9BACT</name>
<evidence type="ECO:0000259" key="12">
    <source>
        <dbReference type="PROSITE" id="PS50109"/>
    </source>
</evidence>
<feature type="modified residue" description="4-aspartylphosphate" evidence="10">
    <location>
        <position position="796"/>
    </location>
</feature>
<dbReference type="InterPro" id="IPR003594">
    <property type="entry name" value="HATPase_dom"/>
</dbReference>
<gene>
    <name evidence="14" type="ORF">MNR06_16520</name>
</gene>